<evidence type="ECO:0000256" key="5">
    <source>
        <dbReference type="SAM" id="MobiDB-lite"/>
    </source>
</evidence>
<evidence type="ECO:0000256" key="4">
    <source>
        <dbReference type="ARBA" id="ARBA00023136"/>
    </source>
</evidence>
<dbReference type="Gene3D" id="1.20.1540.10">
    <property type="entry name" value="Rhomboid-like"/>
    <property type="match status" value="1"/>
</dbReference>
<dbReference type="AlphaFoldDB" id="A0A9P6XCL8"/>
<evidence type="ECO:0000313" key="8">
    <source>
        <dbReference type="Proteomes" id="UP000716291"/>
    </source>
</evidence>
<comment type="subcellular location">
    <subcellularLocation>
        <location evidence="1">Membrane</location>
        <topology evidence="1">Multi-pass membrane protein</topology>
    </subcellularLocation>
</comment>
<evidence type="ECO:0000256" key="2">
    <source>
        <dbReference type="ARBA" id="ARBA00022692"/>
    </source>
</evidence>
<keyword evidence="4 6" id="KW-0472">Membrane</keyword>
<name>A0A9P6XCL8_RHIOR</name>
<dbReference type="SUPFAM" id="SSF46934">
    <property type="entry name" value="UBA-like"/>
    <property type="match status" value="1"/>
</dbReference>
<dbReference type="OrthoDB" id="272778at2759"/>
<evidence type="ECO:0000256" key="6">
    <source>
        <dbReference type="SAM" id="Phobius"/>
    </source>
</evidence>
<sequence>MQTVGPSGKNRFYNVPATKFLIVSTGALSLLASIFDLKQYFHLQLTPHITIHYQLWRLLTSHIAFSSSGDFLFGSIILYTLRVIERQYGTSKYTAFLFMTFIFSTILELVALIAGEKIGLKSIPGGPYALMFSALYQYHRIIPVTYRFRIFGLVMTDKLFLYVLASQLAFSRSLQTLVPALCGWLVGALYRTDVGNIKQWRFPKFMQSVANQFIKPLFTSSPNPRSSATLPIQRPIITSLSSVNNILANGLANGNDTTTTNTNRPDIRTSLTSERSSSVREYLDTITGRDVVGSELEPPSPEYTRVLMTMFPDHPQETITRALSSAHNELNRAVEIMLSTPSPAGESSSRSS</sequence>
<dbReference type="GO" id="GO:0004252">
    <property type="term" value="F:serine-type endopeptidase activity"/>
    <property type="evidence" value="ECO:0007669"/>
    <property type="project" value="TreeGrafter"/>
</dbReference>
<feature type="transmembrane region" description="Helical" evidence="6">
    <location>
        <begin position="93"/>
        <end position="114"/>
    </location>
</feature>
<dbReference type="PANTHER" id="PTHR43066:SF21">
    <property type="entry name" value="UBIQUITIN-ASSOCIATED DOMAIN-CONTAINING PROTEIN 2"/>
    <property type="match status" value="1"/>
</dbReference>
<dbReference type="InterPro" id="IPR009060">
    <property type="entry name" value="UBA-like_sf"/>
</dbReference>
<comment type="caution">
    <text evidence="7">The sequence shown here is derived from an EMBL/GenBank/DDBJ whole genome shotgun (WGS) entry which is preliminary data.</text>
</comment>
<keyword evidence="8" id="KW-1185">Reference proteome</keyword>
<keyword evidence="2 6" id="KW-0812">Transmembrane</keyword>
<feature type="compositionally biased region" description="Low complexity" evidence="5">
    <location>
        <begin position="251"/>
        <end position="263"/>
    </location>
</feature>
<organism evidence="7 8">
    <name type="scientific">Rhizopus oryzae</name>
    <name type="common">Mucormycosis agent</name>
    <name type="synonym">Rhizopus arrhizus var. delemar</name>
    <dbReference type="NCBI Taxonomy" id="64495"/>
    <lineage>
        <taxon>Eukaryota</taxon>
        <taxon>Fungi</taxon>
        <taxon>Fungi incertae sedis</taxon>
        <taxon>Mucoromycota</taxon>
        <taxon>Mucoromycotina</taxon>
        <taxon>Mucoromycetes</taxon>
        <taxon>Mucorales</taxon>
        <taxon>Mucorineae</taxon>
        <taxon>Rhizopodaceae</taxon>
        <taxon>Rhizopus</taxon>
    </lineage>
</organism>
<gene>
    <name evidence="7" type="ORF">G6F64_004659</name>
</gene>
<proteinExistence type="predicted"/>
<evidence type="ECO:0008006" key="9">
    <source>
        <dbReference type="Google" id="ProtNLM"/>
    </source>
</evidence>
<feature type="region of interest" description="Disordered" evidence="5">
    <location>
        <begin position="251"/>
        <end position="274"/>
    </location>
</feature>
<dbReference type="InterPro" id="IPR035952">
    <property type="entry name" value="Rhomboid-like_sf"/>
</dbReference>
<evidence type="ECO:0000256" key="3">
    <source>
        <dbReference type="ARBA" id="ARBA00022989"/>
    </source>
</evidence>
<evidence type="ECO:0000256" key="1">
    <source>
        <dbReference type="ARBA" id="ARBA00004141"/>
    </source>
</evidence>
<dbReference type="CDD" id="cd14279">
    <property type="entry name" value="CUE"/>
    <property type="match status" value="1"/>
</dbReference>
<dbReference type="Proteomes" id="UP000716291">
    <property type="component" value="Unassembled WGS sequence"/>
</dbReference>
<dbReference type="EMBL" id="JAANQT010000525">
    <property type="protein sequence ID" value="KAG1310302.1"/>
    <property type="molecule type" value="Genomic_DNA"/>
</dbReference>
<evidence type="ECO:0000313" key="7">
    <source>
        <dbReference type="EMBL" id="KAG1310302.1"/>
    </source>
</evidence>
<accession>A0A9P6XCL8</accession>
<feature type="transmembrane region" description="Helical" evidence="6">
    <location>
        <begin position="55"/>
        <end position="81"/>
    </location>
</feature>
<feature type="transmembrane region" description="Helical" evidence="6">
    <location>
        <begin position="12"/>
        <end position="35"/>
    </location>
</feature>
<protein>
    <recommendedName>
        <fullName evidence="9">CUE domain-containing protein</fullName>
    </recommendedName>
</protein>
<dbReference type="GO" id="GO:0016020">
    <property type="term" value="C:membrane"/>
    <property type="evidence" value="ECO:0007669"/>
    <property type="project" value="UniProtKB-SubCell"/>
</dbReference>
<dbReference type="PANTHER" id="PTHR43066">
    <property type="entry name" value="RHOMBOID-RELATED PROTEIN"/>
    <property type="match status" value="1"/>
</dbReference>
<keyword evidence="3 6" id="KW-1133">Transmembrane helix</keyword>
<reference evidence="7" key="1">
    <citation type="journal article" date="2020" name="Microb. Genom.">
        <title>Genetic diversity of clinical and environmental Mucorales isolates obtained from an investigation of mucormycosis cases among solid organ transplant recipients.</title>
        <authorList>
            <person name="Nguyen M.H."/>
            <person name="Kaul D."/>
            <person name="Muto C."/>
            <person name="Cheng S.J."/>
            <person name="Richter R.A."/>
            <person name="Bruno V.M."/>
            <person name="Liu G."/>
            <person name="Beyhan S."/>
            <person name="Sundermann A.J."/>
            <person name="Mounaud S."/>
            <person name="Pasculle A.W."/>
            <person name="Nierman W.C."/>
            <person name="Driscoll E."/>
            <person name="Cumbie R."/>
            <person name="Clancy C.J."/>
            <person name="Dupont C.L."/>
        </authorList>
    </citation>
    <scope>NUCLEOTIDE SEQUENCE</scope>
    <source>
        <strain evidence="7">GL11</strain>
    </source>
</reference>
<dbReference type="SUPFAM" id="SSF144091">
    <property type="entry name" value="Rhomboid-like"/>
    <property type="match status" value="1"/>
</dbReference>